<keyword evidence="5" id="KW-1185">Reference proteome</keyword>
<evidence type="ECO:0000256" key="1">
    <source>
        <dbReference type="PROSITE-ProRule" id="PRU00169"/>
    </source>
</evidence>
<dbReference type="Proteomes" id="UP000231962">
    <property type="component" value="Unassembled WGS sequence"/>
</dbReference>
<dbReference type="InterPro" id="IPR001789">
    <property type="entry name" value="Sig_transdc_resp-reg_receiver"/>
</dbReference>
<dbReference type="OrthoDB" id="9797769at2"/>
<evidence type="ECO:0000313" key="3">
    <source>
        <dbReference type="EMBL" id="PJZ69724.1"/>
    </source>
</evidence>
<dbReference type="AlphaFoldDB" id="A0A2M9ZM29"/>
<dbReference type="SMART" id="SM00448">
    <property type="entry name" value="REC"/>
    <property type="match status" value="1"/>
</dbReference>
<dbReference type="PROSITE" id="PS50110">
    <property type="entry name" value="RESPONSE_REGULATORY"/>
    <property type="match status" value="1"/>
</dbReference>
<dbReference type="PANTHER" id="PTHR44520">
    <property type="entry name" value="RESPONSE REGULATOR RCP1-RELATED"/>
    <property type="match status" value="1"/>
</dbReference>
<name>A0A2M9ZM29_9LEPT</name>
<dbReference type="InterPro" id="IPR052893">
    <property type="entry name" value="TCS_response_regulator"/>
</dbReference>
<accession>A0A2M9ZM29</accession>
<dbReference type="Pfam" id="PF00072">
    <property type="entry name" value="Response_reg"/>
    <property type="match status" value="1"/>
</dbReference>
<dbReference type="Proteomes" id="UP000231990">
    <property type="component" value="Unassembled WGS sequence"/>
</dbReference>
<reference evidence="5 6" key="1">
    <citation type="submission" date="2017-07" db="EMBL/GenBank/DDBJ databases">
        <title>Leptospira spp. isolated from tropical soils.</title>
        <authorList>
            <person name="Thibeaux R."/>
            <person name="Iraola G."/>
            <person name="Ferres I."/>
            <person name="Bierque E."/>
            <person name="Girault D."/>
            <person name="Soupe-Gilbert M.-E."/>
            <person name="Picardeau M."/>
            <person name="Goarant C."/>
        </authorList>
    </citation>
    <scope>NUCLEOTIDE SEQUENCE [LARGE SCALE GENOMIC DNA]</scope>
    <source>
        <strain evidence="4 6">FH1-B-B1</strain>
        <strain evidence="3 5">FH1-B-C1</strain>
    </source>
</reference>
<sequence length="146" mass="16481">MQLNDVEILLVEDDPWDAELTIRTLKKYNTANKIHHVKDGVEALDFLFAEGNYSDRNVNSLPKVVLLDLNLPRINGPEVLQKLKSDDRTKSISVVVLTSSNDDSDLQKCYSLGANSYVIKPVEFDHFSKAVAELGFYWVLINKTPS</sequence>
<evidence type="ECO:0000313" key="4">
    <source>
        <dbReference type="EMBL" id="PJZ73061.1"/>
    </source>
</evidence>
<dbReference type="InterPro" id="IPR011006">
    <property type="entry name" value="CheY-like_superfamily"/>
</dbReference>
<dbReference type="Gene3D" id="3.40.50.2300">
    <property type="match status" value="1"/>
</dbReference>
<protein>
    <submittedName>
        <fullName evidence="4">Two-component system response regulator</fullName>
    </submittedName>
</protein>
<dbReference type="GO" id="GO:0000160">
    <property type="term" value="P:phosphorelay signal transduction system"/>
    <property type="evidence" value="ECO:0007669"/>
    <property type="project" value="InterPro"/>
</dbReference>
<dbReference type="CDD" id="cd17557">
    <property type="entry name" value="REC_Rcp-like"/>
    <property type="match status" value="1"/>
</dbReference>
<dbReference type="SUPFAM" id="SSF52172">
    <property type="entry name" value="CheY-like"/>
    <property type="match status" value="1"/>
</dbReference>
<dbReference type="EMBL" id="NPDY01000007">
    <property type="protein sequence ID" value="PJZ69724.1"/>
    <property type="molecule type" value="Genomic_DNA"/>
</dbReference>
<dbReference type="RefSeq" id="WP_100713705.1">
    <property type="nucleotide sequence ID" value="NZ_NPDY01000007.1"/>
</dbReference>
<comment type="caution">
    <text evidence="4">The sequence shown here is derived from an EMBL/GenBank/DDBJ whole genome shotgun (WGS) entry which is preliminary data.</text>
</comment>
<keyword evidence="1" id="KW-0597">Phosphoprotein</keyword>
<evidence type="ECO:0000313" key="6">
    <source>
        <dbReference type="Proteomes" id="UP000231990"/>
    </source>
</evidence>
<feature type="domain" description="Response regulatory" evidence="2">
    <location>
        <begin position="7"/>
        <end position="135"/>
    </location>
</feature>
<evidence type="ECO:0000259" key="2">
    <source>
        <dbReference type="PROSITE" id="PS50110"/>
    </source>
</evidence>
<dbReference type="EMBL" id="NPDZ01000006">
    <property type="protein sequence ID" value="PJZ73061.1"/>
    <property type="molecule type" value="Genomic_DNA"/>
</dbReference>
<proteinExistence type="predicted"/>
<dbReference type="PANTHER" id="PTHR44520:SF1">
    <property type="entry name" value="TWO-COMPONENT SYSTEM REGULATORY PROTEIN"/>
    <property type="match status" value="1"/>
</dbReference>
<feature type="modified residue" description="4-aspartylphosphate" evidence="1">
    <location>
        <position position="68"/>
    </location>
</feature>
<organism evidence="4 6">
    <name type="scientific">Leptospira perolatii</name>
    <dbReference type="NCBI Taxonomy" id="2023191"/>
    <lineage>
        <taxon>Bacteria</taxon>
        <taxon>Pseudomonadati</taxon>
        <taxon>Spirochaetota</taxon>
        <taxon>Spirochaetia</taxon>
        <taxon>Leptospirales</taxon>
        <taxon>Leptospiraceae</taxon>
        <taxon>Leptospira</taxon>
    </lineage>
</organism>
<evidence type="ECO:0000313" key="5">
    <source>
        <dbReference type="Proteomes" id="UP000231962"/>
    </source>
</evidence>
<gene>
    <name evidence="3" type="ORF">CH360_09000</name>
    <name evidence="4" type="ORF">CH373_11235</name>
</gene>